<evidence type="ECO:0000313" key="1">
    <source>
        <dbReference type="EMBL" id="GES81953.1"/>
    </source>
</evidence>
<reference evidence="1" key="1">
    <citation type="submission" date="2019-10" db="EMBL/GenBank/DDBJ databases">
        <title>Conservation and host-specific expression of non-tandemly repeated heterogenous ribosome RNA gene in arbuscular mycorrhizal fungi.</title>
        <authorList>
            <person name="Maeda T."/>
            <person name="Kobayashi Y."/>
            <person name="Nakagawa T."/>
            <person name="Ezawa T."/>
            <person name="Yamaguchi K."/>
            <person name="Bino T."/>
            <person name="Nishimoto Y."/>
            <person name="Shigenobu S."/>
            <person name="Kawaguchi M."/>
        </authorList>
    </citation>
    <scope>NUCLEOTIDE SEQUENCE</scope>
    <source>
        <strain evidence="1">HR1</strain>
    </source>
</reference>
<evidence type="ECO:0008006" key="3">
    <source>
        <dbReference type="Google" id="ProtNLM"/>
    </source>
</evidence>
<evidence type="ECO:0000313" key="2">
    <source>
        <dbReference type="Proteomes" id="UP000615446"/>
    </source>
</evidence>
<name>A0A8H3L522_9GLOM</name>
<gene>
    <name evidence="1" type="ORF">RCL2_000918500</name>
</gene>
<organism evidence="1 2">
    <name type="scientific">Rhizophagus clarus</name>
    <dbReference type="NCBI Taxonomy" id="94130"/>
    <lineage>
        <taxon>Eukaryota</taxon>
        <taxon>Fungi</taxon>
        <taxon>Fungi incertae sedis</taxon>
        <taxon>Mucoromycota</taxon>
        <taxon>Glomeromycotina</taxon>
        <taxon>Glomeromycetes</taxon>
        <taxon>Glomerales</taxon>
        <taxon>Glomeraceae</taxon>
        <taxon>Rhizophagus</taxon>
    </lineage>
</organism>
<dbReference type="AlphaFoldDB" id="A0A8H3L522"/>
<sequence>MERPSTPPSILRLQSNQEFELPAPRQDDRSIIIKEKFIIELSPDNKKCVEKFGVKKPLKEIVKYLVRDPILSTKIQKYKVEELKQGNESVRKFYQKLERLRKLSECDKEDLRKKIFCGISSRNQDEVKLWGMNLPLSELIERLETLEQLFE</sequence>
<dbReference type="Proteomes" id="UP000615446">
    <property type="component" value="Unassembled WGS sequence"/>
</dbReference>
<dbReference type="OrthoDB" id="2434051at2759"/>
<protein>
    <recommendedName>
        <fullName evidence="3">Retrotransposon gag domain-containing protein</fullName>
    </recommendedName>
</protein>
<accession>A0A8H3L522</accession>
<proteinExistence type="predicted"/>
<comment type="caution">
    <text evidence="1">The sequence shown here is derived from an EMBL/GenBank/DDBJ whole genome shotgun (WGS) entry which is preliminary data.</text>
</comment>
<dbReference type="EMBL" id="BLAL01000058">
    <property type="protein sequence ID" value="GES81953.1"/>
    <property type="molecule type" value="Genomic_DNA"/>
</dbReference>